<comment type="subcellular location">
    <subcellularLocation>
        <location evidence="1">Membrane</location>
        <topology evidence="1">Multi-pass membrane protein</topology>
    </subcellularLocation>
</comment>
<organism evidence="6 7">
    <name type="scientific">Basidiobolus ranarum</name>
    <dbReference type="NCBI Taxonomy" id="34480"/>
    <lineage>
        <taxon>Eukaryota</taxon>
        <taxon>Fungi</taxon>
        <taxon>Fungi incertae sedis</taxon>
        <taxon>Zoopagomycota</taxon>
        <taxon>Entomophthoromycotina</taxon>
        <taxon>Basidiobolomycetes</taxon>
        <taxon>Basidiobolales</taxon>
        <taxon>Basidiobolaceae</taxon>
        <taxon>Basidiobolus</taxon>
    </lineage>
</organism>
<reference evidence="6 7" key="1">
    <citation type="submission" date="2023-04" db="EMBL/GenBank/DDBJ databases">
        <title>Genome of Basidiobolus ranarum AG-B5.</title>
        <authorList>
            <person name="Stajich J.E."/>
            <person name="Carter-House D."/>
            <person name="Gryganskyi A."/>
        </authorList>
    </citation>
    <scope>NUCLEOTIDE SEQUENCE [LARGE SCALE GENOMIC DNA]</scope>
    <source>
        <strain evidence="6 7">AG-B5</strain>
    </source>
</reference>
<gene>
    <name evidence="6" type="ORF">K7432_004947</name>
</gene>
<protein>
    <recommendedName>
        <fullName evidence="8">G-protein coupled receptors family 2 profile 2 domain-containing protein</fullName>
    </recommendedName>
</protein>
<name>A0ABR2W3U6_9FUNG</name>
<evidence type="ECO:0000256" key="5">
    <source>
        <dbReference type="SAM" id="Phobius"/>
    </source>
</evidence>
<evidence type="ECO:0008006" key="8">
    <source>
        <dbReference type="Google" id="ProtNLM"/>
    </source>
</evidence>
<feature type="transmembrane region" description="Helical" evidence="5">
    <location>
        <begin position="47"/>
        <end position="67"/>
    </location>
</feature>
<dbReference type="PANTHER" id="PTHR23112:SF0">
    <property type="entry name" value="TRANSMEMBRANE PROTEIN 116"/>
    <property type="match status" value="1"/>
</dbReference>
<feature type="transmembrane region" description="Helical" evidence="5">
    <location>
        <begin position="87"/>
        <end position="105"/>
    </location>
</feature>
<keyword evidence="4 5" id="KW-0472">Membrane</keyword>
<evidence type="ECO:0000256" key="3">
    <source>
        <dbReference type="ARBA" id="ARBA00022989"/>
    </source>
</evidence>
<evidence type="ECO:0000256" key="4">
    <source>
        <dbReference type="ARBA" id="ARBA00023136"/>
    </source>
</evidence>
<feature type="transmembrane region" description="Helical" evidence="5">
    <location>
        <begin position="218"/>
        <end position="238"/>
    </location>
</feature>
<accession>A0ABR2W3U6</accession>
<keyword evidence="3 5" id="KW-1133">Transmembrane helix</keyword>
<evidence type="ECO:0000256" key="2">
    <source>
        <dbReference type="ARBA" id="ARBA00022692"/>
    </source>
</evidence>
<proteinExistence type="predicted"/>
<feature type="transmembrane region" description="Helical" evidence="5">
    <location>
        <begin position="12"/>
        <end position="35"/>
    </location>
</feature>
<feature type="transmembrane region" description="Helical" evidence="5">
    <location>
        <begin position="117"/>
        <end position="136"/>
    </location>
</feature>
<evidence type="ECO:0000256" key="1">
    <source>
        <dbReference type="ARBA" id="ARBA00004141"/>
    </source>
</evidence>
<feature type="transmembrane region" description="Helical" evidence="5">
    <location>
        <begin position="169"/>
        <end position="190"/>
    </location>
</feature>
<comment type="caution">
    <text evidence="6">The sequence shown here is derived from an EMBL/GenBank/DDBJ whole genome shotgun (WGS) entry which is preliminary data.</text>
</comment>
<keyword evidence="2 5" id="KW-0812">Transmembrane</keyword>
<sequence length="324" mass="37165">MNKEILLKNTSLLLNSLSAITSLLTVALITAIYFYNAKYADRVSFRIAFLIAWVDFLYAIFLILSYTEVGPTNLCTFVAWGALWSDLLYIFLNIIVALNLQVVFLHGVDNIHNFENLFVCGSFLSATVISLGPTVHKKLGYDPMRPSSCWFVDLDSGSTLLWEWIAQNIWIILGCFYLSTVSILTVIKLFRHTSFFPEESHDYNPTVKRMVNMAVRRIVLYPIVPILTHTSKIAYLTFEFFRMEYPFPLRVIGLSAVSSQGILNSFVFLFDPALYVLWKTMKSKRQEQLKTNHSFYQDVHVNLDLDASEDLMNFAEKAALIKEL</sequence>
<dbReference type="PANTHER" id="PTHR23112">
    <property type="entry name" value="G PROTEIN-COUPLED RECEPTOR 157-RELATED"/>
    <property type="match status" value="1"/>
</dbReference>
<feature type="transmembrane region" description="Helical" evidence="5">
    <location>
        <begin position="258"/>
        <end position="278"/>
    </location>
</feature>
<evidence type="ECO:0000313" key="6">
    <source>
        <dbReference type="EMBL" id="KAK9719226.1"/>
    </source>
</evidence>
<dbReference type="Proteomes" id="UP001479436">
    <property type="component" value="Unassembled WGS sequence"/>
</dbReference>
<evidence type="ECO:0000313" key="7">
    <source>
        <dbReference type="Proteomes" id="UP001479436"/>
    </source>
</evidence>
<dbReference type="EMBL" id="JASJQH010007057">
    <property type="protein sequence ID" value="KAK9719226.1"/>
    <property type="molecule type" value="Genomic_DNA"/>
</dbReference>
<keyword evidence="7" id="KW-1185">Reference proteome</keyword>